<keyword evidence="3" id="KW-0539">Nucleus</keyword>
<name>A0ABQ5SFG9_9CHLO</name>
<dbReference type="Proteomes" id="UP001165090">
    <property type="component" value="Unassembled WGS sequence"/>
</dbReference>
<proteinExistence type="predicted"/>
<dbReference type="PIRSF" id="PIRSF036949">
    <property type="entry name" value="RPA32"/>
    <property type="match status" value="1"/>
</dbReference>
<dbReference type="InterPro" id="IPR036388">
    <property type="entry name" value="WH-like_DNA-bd_sf"/>
</dbReference>
<sequence>MAYGGYGDGNMNLGASQFGGGGFMASPAPGHENQYGGGQQKGRNQHNSLRAFTIRHLLKEIATVDDEHYVADGHDISTVTIIGKVTSYQEGPTRVLLQVYDGTGSIEVCSWVDDMDLQAQKRIEWQIGKYVRVYGNLKTFERKRSITAFAVKPITDHNEATYHFLQCIMQYLHLTKGAPPTGQSGGGSTPAVGARTAGGQAGGAGVGLAQGGYGGGAPFAAGPAGGGDIAMDLKHLYNQPPAMQAPSGLGVEQALNELRKMGRNYTLQQVIQACEVLAADGVLYSTINDMTYKSCA</sequence>
<gene>
    <name evidence="6" type="ORF">VaNZ11_012645</name>
</gene>
<evidence type="ECO:0000256" key="2">
    <source>
        <dbReference type="ARBA" id="ARBA00023125"/>
    </source>
</evidence>
<dbReference type="Gene3D" id="1.10.10.10">
    <property type="entry name" value="Winged helix-like DNA-binding domain superfamily/Winged helix DNA-binding domain"/>
    <property type="match status" value="1"/>
</dbReference>
<evidence type="ECO:0000313" key="6">
    <source>
        <dbReference type="EMBL" id="GLI68285.1"/>
    </source>
</evidence>
<dbReference type="InterPro" id="IPR012340">
    <property type="entry name" value="NA-bd_OB-fold"/>
</dbReference>
<organism evidence="6 7">
    <name type="scientific">Volvox africanus</name>
    <dbReference type="NCBI Taxonomy" id="51714"/>
    <lineage>
        <taxon>Eukaryota</taxon>
        <taxon>Viridiplantae</taxon>
        <taxon>Chlorophyta</taxon>
        <taxon>core chlorophytes</taxon>
        <taxon>Chlorophyceae</taxon>
        <taxon>CS clade</taxon>
        <taxon>Chlamydomonadales</taxon>
        <taxon>Volvocaceae</taxon>
        <taxon>Volvox</taxon>
    </lineage>
</organism>
<evidence type="ECO:0000259" key="5">
    <source>
        <dbReference type="Pfam" id="PF01336"/>
    </source>
</evidence>
<accession>A0ABQ5SFG9</accession>
<dbReference type="CDD" id="cd04478">
    <property type="entry name" value="RPA2_DBD_D"/>
    <property type="match status" value="1"/>
</dbReference>
<evidence type="ECO:0000256" key="1">
    <source>
        <dbReference type="ARBA" id="ARBA00004123"/>
    </source>
</evidence>
<dbReference type="SUPFAM" id="SSF50249">
    <property type="entry name" value="Nucleic acid-binding proteins"/>
    <property type="match status" value="1"/>
</dbReference>
<keyword evidence="2" id="KW-0238">DNA-binding</keyword>
<feature type="region of interest" description="Disordered" evidence="4">
    <location>
        <begin position="23"/>
        <end position="43"/>
    </location>
</feature>
<dbReference type="PANTHER" id="PTHR13989">
    <property type="entry name" value="REPLICATION PROTEIN A-RELATED"/>
    <property type="match status" value="1"/>
</dbReference>
<dbReference type="PANTHER" id="PTHR13989:SF16">
    <property type="entry name" value="REPLICATION PROTEIN A2"/>
    <property type="match status" value="1"/>
</dbReference>
<comment type="caution">
    <text evidence="6">The sequence shown here is derived from an EMBL/GenBank/DDBJ whole genome shotgun (WGS) entry which is preliminary data.</text>
</comment>
<protein>
    <recommendedName>
        <fullName evidence="5">OB domain-containing protein</fullName>
    </recommendedName>
</protein>
<comment type="subcellular location">
    <subcellularLocation>
        <location evidence="1">Nucleus</location>
    </subcellularLocation>
</comment>
<dbReference type="EMBL" id="BSDZ01000079">
    <property type="protein sequence ID" value="GLI68285.1"/>
    <property type="molecule type" value="Genomic_DNA"/>
</dbReference>
<dbReference type="InterPro" id="IPR004365">
    <property type="entry name" value="NA-bd_OB_tRNA"/>
</dbReference>
<evidence type="ECO:0000313" key="7">
    <source>
        <dbReference type="Proteomes" id="UP001165090"/>
    </source>
</evidence>
<dbReference type="Pfam" id="PF01336">
    <property type="entry name" value="tRNA_anti-codon"/>
    <property type="match status" value="1"/>
</dbReference>
<dbReference type="InterPro" id="IPR014646">
    <property type="entry name" value="Rfa2/RPA32"/>
</dbReference>
<evidence type="ECO:0000256" key="4">
    <source>
        <dbReference type="SAM" id="MobiDB-lite"/>
    </source>
</evidence>
<keyword evidence="7" id="KW-1185">Reference proteome</keyword>
<reference evidence="6 7" key="1">
    <citation type="journal article" date="2023" name="IScience">
        <title>Expanded male sex-determining region conserved during the evolution of homothallism in the green alga Volvox.</title>
        <authorList>
            <person name="Yamamoto K."/>
            <person name="Matsuzaki R."/>
            <person name="Mahakham W."/>
            <person name="Heman W."/>
            <person name="Sekimoto H."/>
            <person name="Kawachi M."/>
            <person name="Minakuchi Y."/>
            <person name="Toyoda A."/>
            <person name="Nozaki H."/>
        </authorList>
    </citation>
    <scope>NUCLEOTIDE SEQUENCE [LARGE SCALE GENOMIC DNA]</scope>
    <source>
        <strain evidence="6 7">NIES-4468</strain>
    </source>
</reference>
<dbReference type="Gene3D" id="2.40.50.140">
    <property type="entry name" value="Nucleic acid-binding proteins"/>
    <property type="match status" value="1"/>
</dbReference>
<feature type="domain" description="OB" evidence="5">
    <location>
        <begin position="79"/>
        <end position="153"/>
    </location>
</feature>
<evidence type="ECO:0000256" key="3">
    <source>
        <dbReference type="ARBA" id="ARBA00023242"/>
    </source>
</evidence>
<dbReference type="InterPro" id="IPR040260">
    <property type="entry name" value="RFA2-like"/>
</dbReference>